<dbReference type="STRING" id="1544413.Clow_01212"/>
<comment type="similarity">
    <text evidence="2">Belongs to the GtrA family.</text>
</comment>
<name>A0A0Q0U358_9CORY</name>
<dbReference type="GO" id="GO:0000271">
    <property type="term" value="P:polysaccharide biosynthetic process"/>
    <property type="evidence" value="ECO:0007669"/>
    <property type="project" value="InterPro"/>
</dbReference>
<evidence type="ECO:0000256" key="2">
    <source>
        <dbReference type="ARBA" id="ARBA00009399"/>
    </source>
</evidence>
<dbReference type="PANTHER" id="PTHR38459:SF1">
    <property type="entry name" value="PROPHAGE BACTOPRENOL-LINKED GLUCOSE TRANSLOCASE HOMOLOG"/>
    <property type="match status" value="1"/>
</dbReference>
<dbReference type="GO" id="GO:0005886">
    <property type="term" value="C:plasma membrane"/>
    <property type="evidence" value="ECO:0007669"/>
    <property type="project" value="TreeGrafter"/>
</dbReference>
<evidence type="ECO:0000313" key="9">
    <source>
        <dbReference type="Proteomes" id="UP000050488"/>
    </source>
</evidence>
<feature type="domain" description="GtrA/DPMS transmembrane" evidence="7">
    <location>
        <begin position="145"/>
        <end position="179"/>
    </location>
</feature>
<dbReference type="InterPro" id="IPR007267">
    <property type="entry name" value="GtrA_DPMS_TM"/>
</dbReference>
<evidence type="ECO:0000256" key="1">
    <source>
        <dbReference type="ARBA" id="ARBA00004141"/>
    </source>
</evidence>
<keyword evidence="9" id="KW-1185">Reference proteome</keyword>
<keyword evidence="4 6" id="KW-1133">Transmembrane helix</keyword>
<sequence>MNRGLSRESLSRNFRQFLTFGLIGGSGTIVNFAVAVLSKKIAGWTAGISVDDPFLNLLGTQFHIRWYHVFMVIAFLVANTWNYQLNRMWTFKGMSTRSWLRDFFPFLFTGLGAFAVSTVVATFLMNPTSPIALPSDILDDSSGLRTKFYWATIISTLVAMPVNFVVNKLWTFGRQRGHRVVLEQEPVGQG</sequence>
<feature type="transmembrane region" description="Helical" evidence="6">
    <location>
        <begin position="64"/>
        <end position="82"/>
    </location>
</feature>
<dbReference type="EMBL" id="LKEV01000003">
    <property type="protein sequence ID" value="KQB86293.1"/>
    <property type="molecule type" value="Genomic_DNA"/>
</dbReference>
<gene>
    <name evidence="8" type="ORF">Clow_01212</name>
</gene>
<protein>
    <submittedName>
        <fullName evidence="8">GtrA-like protein</fullName>
    </submittedName>
</protein>
<dbReference type="PANTHER" id="PTHR38459">
    <property type="entry name" value="PROPHAGE BACTOPRENOL-LINKED GLUCOSE TRANSLOCASE HOMOLOG"/>
    <property type="match status" value="1"/>
</dbReference>
<organism evidence="8 9">
    <name type="scientific">Corynebacterium lowii</name>
    <dbReference type="NCBI Taxonomy" id="1544413"/>
    <lineage>
        <taxon>Bacteria</taxon>
        <taxon>Bacillati</taxon>
        <taxon>Actinomycetota</taxon>
        <taxon>Actinomycetes</taxon>
        <taxon>Mycobacteriales</taxon>
        <taxon>Corynebacteriaceae</taxon>
        <taxon>Corynebacterium</taxon>
    </lineage>
</organism>
<feature type="transmembrane region" description="Helical" evidence="6">
    <location>
        <begin position="148"/>
        <end position="166"/>
    </location>
</feature>
<comment type="caution">
    <text evidence="8">The sequence shown here is derived from an EMBL/GenBank/DDBJ whole genome shotgun (WGS) entry which is preliminary data.</text>
</comment>
<evidence type="ECO:0000256" key="5">
    <source>
        <dbReference type="ARBA" id="ARBA00023136"/>
    </source>
</evidence>
<dbReference type="PATRIC" id="fig|1544413.3.peg.1221"/>
<feature type="transmembrane region" description="Helical" evidence="6">
    <location>
        <begin position="17"/>
        <end position="37"/>
    </location>
</feature>
<feature type="transmembrane region" description="Helical" evidence="6">
    <location>
        <begin position="103"/>
        <end position="125"/>
    </location>
</feature>
<evidence type="ECO:0000256" key="4">
    <source>
        <dbReference type="ARBA" id="ARBA00022989"/>
    </source>
</evidence>
<evidence type="ECO:0000259" key="7">
    <source>
        <dbReference type="Pfam" id="PF04138"/>
    </source>
</evidence>
<accession>A0A0Q0U358</accession>
<comment type="subcellular location">
    <subcellularLocation>
        <location evidence="1">Membrane</location>
        <topology evidence="1">Multi-pass membrane protein</topology>
    </subcellularLocation>
</comment>
<evidence type="ECO:0000313" key="8">
    <source>
        <dbReference type="EMBL" id="KQB86293.1"/>
    </source>
</evidence>
<feature type="domain" description="GtrA/DPMS transmembrane" evidence="7">
    <location>
        <begin position="19"/>
        <end position="126"/>
    </location>
</feature>
<reference evidence="8 9" key="1">
    <citation type="submission" date="2015-10" db="EMBL/GenBank/DDBJ databases">
        <title>Corynebacteirum lowii and Corynebacterium oculi species nova, derived from human clinical disease and and emended description of Corynebacterium mastiditis.</title>
        <authorList>
            <person name="Bernard K."/>
            <person name="Pacheco A.L."/>
            <person name="Mcdougall C."/>
            <person name="Burtx T."/>
            <person name="Weibe D."/>
            <person name="Tyler S."/>
            <person name="Olson A.B."/>
            <person name="Cnockaert M."/>
            <person name="Eguchi H."/>
            <person name="Kuwahara T."/>
            <person name="Nakayama-Imaohji H."/>
            <person name="Boudewijins M."/>
            <person name="Van Hoecke F."/>
            <person name="Bernier A.-M."/>
            <person name="Vandamme P."/>
        </authorList>
    </citation>
    <scope>NUCLEOTIDE SEQUENCE [LARGE SCALE GENOMIC DNA]</scope>
    <source>
        <strain evidence="8 9">NML 130206</strain>
    </source>
</reference>
<evidence type="ECO:0000256" key="6">
    <source>
        <dbReference type="SAM" id="Phobius"/>
    </source>
</evidence>
<dbReference type="AlphaFoldDB" id="A0A0Q0U358"/>
<keyword evidence="5 6" id="KW-0472">Membrane</keyword>
<dbReference type="Pfam" id="PF04138">
    <property type="entry name" value="GtrA_DPMS_TM"/>
    <property type="match status" value="2"/>
</dbReference>
<dbReference type="InterPro" id="IPR051401">
    <property type="entry name" value="GtrA_CellWall_Glycosyl"/>
</dbReference>
<dbReference type="Proteomes" id="UP000050488">
    <property type="component" value="Unassembled WGS sequence"/>
</dbReference>
<keyword evidence="3 6" id="KW-0812">Transmembrane</keyword>
<evidence type="ECO:0000256" key="3">
    <source>
        <dbReference type="ARBA" id="ARBA00022692"/>
    </source>
</evidence>
<proteinExistence type="inferred from homology"/>